<keyword evidence="1" id="KW-0479">Metal-binding</keyword>
<sequence>MPATKLKASGTTDVMKTEAANDSVDTFIRQAIGKEPLLSFSRAGDSPVQWIQLLHALDQQEIPGWPLLSPVKVQMQKCDKCSREFCSTINYRRHIRLHRRSLNLDKDSTTKNRDYLQAFWDMLSIDEAMEILSFKDVTLEDVTGSSIIKALSSSIRKPGFSSLPHAYVRAGSALMDIVQGKPSGFFFTAQELFSILDDASEKTFLCAGTAESVQKFVFNGEAGKIGLEMRNLVACTSFLIEQKLVKAWLADKDAKALRCQKLLVEEEEAAQKRQAAILERKRQKKLRQKEQKMKEQTNGEQADFLDDVASTTDGVPSPPIPSPLNSSDSDAQNIPQILQDPIPSYDDHNHDNEEEDVIKAPQSSVNDIGYPDSGTYQNIEHRSLHTSGRRHSVNSRWQAPKLQRGHQGVKFASTQKHATYRDSRAGVVANVGKVWTPKPKSETDEDCKVRLQNEPTNPQFQNVNSEVLIGSISVTLGDQSSHQLGGNHGGAADSCAAVPLPLLPKHGIEEKPANGDTLKRGVNPLTVKLCRPVSQHANGGSLVCQNGFVDVKVDEFSCKGSGDFLQICLADGNDGCCGNNLNSSGEEGGHLVGGLRFSSRAAAAFLAQRWKEAMAADHVELVLFPETEPPELLDNQDDCEAALSSQLNNHSILSNRENCRASFGALGSSASPKSKLRTKSDKGSEVQYILKPRCPA</sequence>
<keyword evidence="1" id="KW-0862">Zinc</keyword>
<dbReference type="PANTHER" id="PTHR36055:SF1">
    <property type="entry name" value="C2H2-LIKE ZINC FINGER PROTEIN"/>
    <property type="match status" value="1"/>
</dbReference>
<feature type="domain" description="C2H2-type" evidence="3">
    <location>
        <begin position="76"/>
        <end position="98"/>
    </location>
</feature>
<accession>A0AAD3XW44</accession>
<dbReference type="EMBL" id="BSYO01000021">
    <property type="protein sequence ID" value="GMH19648.1"/>
    <property type="molecule type" value="Genomic_DNA"/>
</dbReference>
<feature type="region of interest" description="Disordered" evidence="2">
    <location>
        <begin position="664"/>
        <end position="684"/>
    </location>
</feature>
<name>A0AAD3XW44_NEPGR</name>
<dbReference type="InterPro" id="IPR013087">
    <property type="entry name" value="Znf_C2H2_type"/>
</dbReference>
<proteinExistence type="predicted"/>
<evidence type="ECO:0000313" key="5">
    <source>
        <dbReference type="Proteomes" id="UP001279734"/>
    </source>
</evidence>
<keyword evidence="5" id="KW-1185">Reference proteome</keyword>
<dbReference type="AlphaFoldDB" id="A0AAD3XW44"/>
<feature type="region of interest" description="Disordered" evidence="2">
    <location>
        <begin position="287"/>
        <end position="340"/>
    </location>
</feature>
<dbReference type="PANTHER" id="PTHR36055">
    <property type="entry name" value="C2H2-LIKE ZINC FINGER PROTEIN"/>
    <property type="match status" value="1"/>
</dbReference>
<feature type="compositionally biased region" description="Basic and acidic residues" evidence="2">
    <location>
        <begin position="288"/>
        <end position="297"/>
    </location>
</feature>
<keyword evidence="1" id="KW-0863">Zinc-finger</keyword>
<comment type="caution">
    <text evidence="4">The sequence shown here is derived from an EMBL/GenBank/DDBJ whole genome shotgun (WGS) entry which is preliminary data.</text>
</comment>
<feature type="region of interest" description="Disordered" evidence="2">
    <location>
        <begin position="384"/>
        <end position="407"/>
    </location>
</feature>
<protein>
    <recommendedName>
        <fullName evidence="3">C2H2-type domain-containing protein</fullName>
    </recommendedName>
</protein>
<evidence type="ECO:0000256" key="2">
    <source>
        <dbReference type="SAM" id="MobiDB-lite"/>
    </source>
</evidence>
<evidence type="ECO:0000259" key="3">
    <source>
        <dbReference type="PROSITE" id="PS50157"/>
    </source>
</evidence>
<reference evidence="4" key="1">
    <citation type="submission" date="2023-05" db="EMBL/GenBank/DDBJ databases">
        <title>Nepenthes gracilis genome sequencing.</title>
        <authorList>
            <person name="Fukushima K."/>
        </authorList>
    </citation>
    <scope>NUCLEOTIDE SEQUENCE</scope>
    <source>
        <strain evidence="4">SING2019-196</strain>
    </source>
</reference>
<evidence type="ECO:0000313" key="4">
    <source>
        <dbReference type="EMBL" id="GMH19648.1"/>
    </source>
</evidence>
<organism evidence="4 5">
    <name type="scientific">Nepenthes gracilis</name>
    <name type="common">Slender pitcher plant</name>
    <dbReference type="NCBI Taxonomy" id="150966"/>
    <lineage>
        <taxon>Eukaryota</taxon>
        <taxon>Viridiplantae</taxon>
        <taxon>Streptophyta</taxon>
        <taxon>Embryophyta</taxon>
        <taxon>Tracheophyta</taxon>
        <taxon>Spermatophyta</taxon>
        <taxon>Magnoliopsida</taxon>
        <taxon>eudicotyledons</taxon>
        <taxon>Gunneridae</taxon>
        <taxon>Pentapetalae</taxon>
        <taxon>Caryophyllales</taxon>
        <taxon>Nepenthaceae</taxon>
        <taxon>Nepenthes</taxon>
    </lineage>
</organism>
<gene>
    <name evidence="4" type="ORF">Nepgr_021489</name>
</gene>
<dbReference type="PROSITE" id="PS00028">
    <property type="entry name" value="ZINC_FINGER_C2H2_1"/>
    <property type="match status" value="1"/>
</dbReference>
<dbReference type="Proteomes" id="UP001279734">
    <property type="component" value="Unassembled WGS sequence"/>
</dbReference>
<evidence type="ECO:0000256" key="1">
    <source>
        <dbReference type="PROSITE-ProRule" id="PRU00042"/>
    </source>
</evidence>
<dbReference type="GO" id="GO:0008270">
    <property type="term" value="F:zinc ion binding"/>
    <property type="evidence" value="ECO:0007669"/>
    <property type="project" value="UniProtKB-KW"/>
</dbReference>
<dbReference type="PROSITE" id="PS50157">
    <property type="entry name" value="ZINC_FINGER_C2H2_2"/>
    <property type="match status" value="1"/>
</dbReference>